<dbReference type="GO" id="GO:0003677">
    <property type="term" value="F:DNA binding"/>
    <property type="evidence" value="ECO:0007669"/>
    <property type="project" value="UniProtKB-KW"/>
</dbReference>
<proteinExistence type="predicted"/>
<protein>
    <submittedName>
        <fullName evidence="5">ArsR family transcriptional regulator</fullName>
    </submittedName>
</protein>
<evidence type="ECO:0000256" key="3">
    <source>
        <dbReference type="ARBA" id="ARBA00023163"/>
    </source>
</evidence>
<keyword evidence="1" id="KW-0805">Transcription regulation</keyword>
<dbReference type="InterPro" id="IPR036388">
    <property type="entry name" value="WH-like_DNA-bd_sf"/>
</dbReference>
<organism evidence="5 6">
    <name type="scientific">Bryocella elongata</name>
    <dbReference type="NCBI Taxonomy" id="863522"/>
    <lineage>
        <taxon>Bacteria</taxon>
        <taxon>Pseudomonadati</taxon>
        <taxon>Acidobacteriota</taxon>
        <taxon>Terriglobia</taxon>
        <taxon>Terriglobales</taxon>
        <taxon>Acidobacteriaceae</taxon>
        <taxon>Bryocella</taxon>
    </lineage>
</organism>
<dbReference type="InterPro" id="IPR051011">
    <property type="entry name" value="Metal_resp_trans_reg"/>
</dbReference>
<dbReference type="InterPro" id="IPR036390">
    <property type="entry name" value="WH_DNA-bd_sf"/>
</dbReference>
<evidence type="ECO:0000256" key="2">
    <source>
        <dbReference type="ARBA" id="ARBA00023125"/>
    </source>
</evidence>
<dbReference type="SUPFAM" id="SSF46785">
    <property type="entry name" value="Winged helix' DNA-binding domain"/>
    <property type="match status" value="1"/>
</dbReference>
<keyword evidence="6" id="KW-1185">Reference proteome</keyword>
<sequence length="91" mass="10208">MKEKEAMQIAKALGDAHRFAIYSQIAQSDELFCGEMCAKHTISPGTLSHHLKILTELGLITSRKEGLNVYYRVIPETFAAYLKYLTGMSAR</sequence>
<dbReference type="Proteomes" id="UP000236728">
    <property type="component" value="Unassembled WGS sequence"/>
</dbReference>
<dbReference type="RefSeq" id="WP_235011581.1">
    <property type="nucleotide sequence ID" value="NZ_FNVA01000004.1"/>
</dbReference>
<dbReference type="InterPro" id="IPR011991">
    <property type="entry name" value="ArsR-like_HTH"/>
</dbReference>
<evidence type="ECO:0000313" key="6">
    <source>
        <dbReference type="Proteomes" id="UP000236728"/>
    </source>
</evidence>
<name>A0A1H5ZLA3_9BACT</name>
<evidence type="ECO:0000256" key="1">
    <source>
        <dbReference type="ARBA" id="ARBA00023015"/>
    </source>
</evidence>
<accession>A0A1H5ZLA3</accession>
<dbReference type="PRINTS" id="PR00778">
    <property type="entry name" value="HTHARSR"/>
</dbReference>
<dbReference type="NCBIfam" id="NF033788">
    <property type="entry name" value="HTH_metalloreg"/>
    <property type="match status" value="1"/>
</dbReference>
<dbReference type="PROSITE" id="PS50987">
    <property type="entry name" value="HTH_ARSR_2"/>
    <property type="match status" value="1"/>
</dbReference>
<evidence type="ECO:0000259" key="4">
    <source>
        <dbReference type="PROSITE" id="PS50987"/>
    </source>
</evidence>
<reference evidence="5 6" key="1">
    <citation type="submission" date="2016-10" db="EMBL/GenBank/DDBJ databases">
        <authorList>
            <person name="de Groot N.N."/>
        </authorList>
    </citation>
    <scope>NUCLEOTIDE SEQUENCE [LARGE SCALE GENOMIC DNA]</scope>
    <source>
        <strain evidence="5 6">DSM 22489</strain>
    </source>
</reference>
<dbReference type="AlphaFoldDB" id="A0A1H5ZLA3"/>
<dbReference type="PANTHER" id="PTHR43132">
    <property type="entry name" value="ARSENICAL RESISTANCE OPERON REPRESSOR ARSR-RELATED"/>
    <property type="match status" value="1"/>
</dbReference>
<dbReference type="InterPro" id="IPR001845">
    <property type="entry name" value="HTH_ArsR_DNA-bd_dom"/>
</dbReference>
<dbReference type="Pfam" id="PF12840">
    <property type="entry name" value="HTH_20"/>
    <property type="match status" value="1"/>
</dbReference>
<dbReference type="CDD" id="cd00090">
    <property type="entry name" value="HTH_ARSR"/>
    <property type="match status" value="1"/>
</dbReference>
<feature type="domain" description="HTH arsR-type" evidence="4">
    <location>
        <begin position="1"/>
        <end position="91"/>
    </location>
</feature>
<dbReference type="PANTHER" id="PTHR43132:SF2">
    <property type="entry name" value="ARSENICAL RESISTANCE OPERON REPRESSOR ARSR-RELATED"/>
    <property type="match status" value="1"/>
</dbReference>
<dbReference type="GO" id="GO:0003700">
    <property type="term" value="F:DNA-binding transcription factor activity"/>
    <property type="evidence" value="ECO:0007669"/>
    <property type="project" value="InterPro"/>
</dbReference>
<gene>
    <name evidence="5" type="ORF">SAMN05421819_2701</name>
</gene>
<evidence type="ECO:0000313" key="5">
    <source>
        <dbReference type="EMBL" id="SEG36545.1"/>
    </source>
</evidence>
<keyword evidence="3" id="KW-0804">Transcription</keyword>
<keyword evidence="2" id="KW-0238">DNA-binding</keyword>
<dbReference type="SMART" id="SM00418">
    <property type="entry name" value="HTH_ARSR"/>
    <property type="match status" value="1"/>
</dbReference>
<dbReference type="Gene3D" id="1.10.10.10">
    <property type="entry name" value="Winged helix-like DNA-binding domain superfamily/Winged helix DNA-binding domain"/>
    <property type="match status" value="1"/>
</dbReference>
<dbReference type="EMBL" id="FNVA01000004">
    <property type="protein sequence ID" value="SEG36545.1"/>
    <property type="molecule type" value="Genomic_DNA"/>
</dbReference>